<dbReference type="PANTHER" id="PTHR18937:SF12">
    <property type="entry name" value="STRUCTURAL MAINTENANCE OF CHROMOSOMES PROTEIN"/>
    <property type="match status" value="1"/>
</dbReference>
<dbReference type="STRING" id="7370.T1P898"/>
<dbReference type="Gene3D" id="1.20.1060.20">
    <property type="match status" value="1"/>
</dbReference>
<dbReference type="CDD" id="cd03275">
    <property type="entry name" value="ABC_SMC1_euk"/>
    <property type="match status" value="1"/>
</dbReference>
<dbReference type="eggNOG" id="KOG0018">
    <property type="taxonomic scope" value="Eukaryota"/>
</dbReference>
<dbReference type="Gene3D" id="3.40.50.300">
    <property type="entry name" value="P-loop containing nucleotide triphosphate hydrolases"/>
    <property type="match status" value="2"/>
</dbReference>
<dbReference type="AlphaFoldDB" id="T1P898"/>
<evidence type="ECO:0000256" key="5">
    <source>
        <dbReference type="ARBA" id="ARBA00022618"/>
    </source>
</evidence>
<accession>T1P898</accession>
<dbReference type="CTD" id="42853"/>
<dbReference type="EnsemblMetazoa" id="MDOA014725-RA">
    <property type="protein sequence ID" value="MDOA014725-PA"/>
    <property type="gene ID" value="MDOA014725"/>
</dbReference>
<dbReference type="Gene3D" id="1.20.5.340">
    <property type="match status" value="1"/>
</dbReference>
<evidence type="ECO:0000313" key="15">
    <source>
        <dbReference type="EnsemblMetazoa" id="MDOA014725-PA"/>
    </source>
</evidence>
<dbReference type="FunFam" id="3.40.50.300:FF:000564">
    <property type="entry name" value="Structural maintenance of chromosomes 1A"/>
    <property type="match status" value="1"/>
</dbReference>
<dbReference type="GeneID" id="101887994"/>
<keyword evidence="5" id="KW-0132">Cell division</keyword>
<dbReference type="Pfam" id="PF02463">
    <property type="entry name" value="SMC_N"/>
    <property type="match status" value="1"/>
</dbReference>
<evidence type="ECO:0000313" key="16">
    <source>
        <dbReference type="Proteomes" id="UP001652621"/>
    </source>
</evidence>
<dbReference type="InterPro" id="IPR028468">
    <property type="entry name" value="Smc1_ABC"/>
</dbReference>
<evidence type="ECO:0000256" key="3">
    <source>
        <dbReference type="ARBA" id="ARBA00005597"/>
    </source>
</evidence>
<gene>
    <name evidence="17" type="primary">LOC101887994</name>
    <name evidence="15" type="synonym">101887994</name>
</gene>
<dbReference type="PIRSF" id="PIRSF005719">
    <property type="entry name" value="SMC"/>
    <property type="match status" value="1"/>
</dbReference>
<evidence type="ECO:0000256" key="9">
    <source>
        <dbReference type="ARBA" id="ARBA00023306"/>
    </source>
</evidence>
<keyword evidence="7 11" id="KW-0175">Coiled coil</keyword>
<dbReference type="FunFam" id="1.20.1060.20:FF:000001">
    <property type="entry name" value="Structural maintenance of chromosomes 1A"/>
    <property type="match status" value="1"/>
</dbReference>
<evidence type="ECO:0000256" key="2">
    <source>
        <dbReference type="ARBA" id="ARBA00004286"/>
    </source>
</evidence>
<dbReference type="VEuPathDB" id="VectorBase:MDOA014725"/>
<dbReference type="InterPro" id="IPR010935">
    <property type="entry name" value="SMC_hinge"/>
</dbReference>
<reference evidence="14" key="1">
    <citation type="submission" date="2012-08" db="EMBL/GenBank/DDBJ databases">
        <title>Transcriptome of adult Musca domestica launches a platform for comparative house fly gene expression and characterization of differential gene expression among resistant and susceptible house flies.</title>
        <authorList>
            <person name="Liu N."/>
            <person name="Zhang L."/>
            <person name="Li M."/>
            <person name="Reid W."/>
        </authorList>
    </citation>
    <scope>NUCLEOTIDE SEQUENCE</scope>
    <source>
        <strain evidence="14">ALHF</strain>
        <tissue evidence="14">Whole body</tissue>
    </source>
</reference>
<dbReference type="InterPro" id="IPR024704">
    <property type="entry name" value="SMC"/>
</dbReference>
<keyword evidence="6" id="KW-0498">Mitosis</keyword>
<dbReference type="InterPro" id="IPR027417">
    <property type="entry name" value="P-loop_NTPase"/>
</dbReference>
<dbReference type="InterPro" id="IPR036277">
    <property type="entry name" value="SMC_hinge_sf"/>
</dbReference>
<dbReference type="GO" id="GO:0008278">
    <property type="term" value="C:cohesin complex"/>
    <property type="evidence" value="ECO:0007669"/>
    <property type="project" value="InterPro"/>
</dbReference>
<feature type="domain" description="SMC hinge" evidence="13">
    <location>
        <begin position="538"/>
        <end position="657"/>
    </location>
</feature>
<dbReference type="SMART" id="SM00968">
    <property type="entry name" value="SMC_hinge"/>
    <property type="match status" value="1"/>
</dbReference>
<organism evidence="14">
    <name type="scientific">Musca domestica</name>
    <name type="common">House fly</name>
    <dbReference type="NCBI Taxonomy" id="7370"/>
    <lineage>
        <taxon>Eukaryota</taxon>
        <taxon>Metazoa</taxon>
        <taxon>Ecdysozoa</taxon>
        <taxon>Arthropoda</taxon>
        <taxon>Hexapoda</taxon>
        <taxon>Insecta</taxon>
        <taxon>Pterygota</taxon>
        <taxon>Neoptera</taxon>
        <taxon>Endopterygota</taxon>
        <taxon>Diptera</taxon>
        <taxon>Brachycera</taxon>
        <taxon>Muscomorpha</taxon>
        <taxon>Muscoidea</taxon>
        <taxon>Muscidae</taxon>
        <taxon>Musca</taxon>
    </lineage>
</organism>
<dbReference type="Proteomes" id="UP001652621">
    <property type="component" value="Unplaced"/>
</dbReference>
<dbReference type="RefSeq" id="XP_005176442.1">
    <property type="nucleotide sequence ID" value="XM_005176385.3"/>
</dbReference>
<evidence type="ECO:0000256" key="4">
    <source>
        <dbReference type="ARBA" id="ARBA00022454"/>
    </source>
</evidence>
<dbReference type="InterPro" id="IPR003395">
    <property type="entry name" value="RecF/RecN/SMC_N"/>
</dbReference>
<dbReference type="GO" id="GO:0005524">
    <property type="term" value="F:ATP binding"/>
    <property type="evidence" value="ECO:0007669"/>
    <property type="project" value="InterPro"/>
</dbReference>
<evidence type="ECO:0000256" key="7">
    <source>
        <dbReference type="ARBA" id="ARBA00023054"/>
    </source>
</evidence>
<dbReference type="Gene3D" id="3.30.70.1620">
    <property type="match status" value="1"/>
</dbReference>
<evidence type="ECO:0000256" key="10">
    <source>
        <dbReference type="PIRNR" id="PIRNR005719"/>
    </source>
</evidence>
<dbReference type="GO" id="GO:0003677">
    <property type="term" value="F:DNA binding"/>
    <property type="evidence" value="ECO:0007669"/>
    <property type="project" value="TreeGrafter"/>
</dbReference>
<evidence type="ECO:0000256" key="8">
    <source>
        <dbReference type="ARBA" id="ARBA00023242"/>
    </source>
</evidence>
<keyword evidence="4" id="KW-0158">Chromosome</keyword>
<evidence type="ECO:0000259" key="13">
    <source>
        <dbReference type="SMART" id="SM00968"/>
    </source>
</evidence>
<evidence type="ECO:0000313" key="14">
    <source>
        <dbReference type="EMBL" id="AFP59453.1"/>
    </source>
</evidence>
<dbReference type="PANTHER" id="PTHR18937">
    <property type="entry name" value="STRUCTURAL MAINTENANCE OF CHROMOSOMES SMC FAMILY MEMBER"/>
    <property type="match status" value="1"/>
</dbReference>
<dbReference type="OrthoDB" id="413649at2759"/>
<evidence type="ECO:0000256" key="11">
    <source>
        <dbReference type="SAM" id="Coils"/>
    </source>
</evidence>
<dbReference type="EMBL" id="KA644824">
    <property type="protein sequence ID" value="AFP59453.1"/>
    <property type="molecule type" value="mRNA"/>
</dbReference>
<keyword evidence="9" id="KW-0131">Cell cycle</keyword>
<dbReference type="GO" id="GO:0005634">
    <property type="term" value="C:nucleus"/>
    <property type="evidence" value="ECO:0007669"/>
    <property type="project" value="UniProtKB-SubCell"/>
</dbReference>
<keyword evidence="16" id="KW-1185">Reference proteome</keyword>
<dbReference type="Pfam" id="PF06470">
    <property type="entry name" value="SMC_hinge"/>
    <property type="match status" value="1"/>
</dbReference>
<evidence type="ECO:0000256" key="1">
    <source>
        <dbReference type="ARBA" id="ARBA00004123"/>
    </source>
</evidence>
<dbReference type="GO" id="GO:0051301">
    <property type="term" value="P:cell division"/>
    <property type="evidence" value="ECO:0007669"/>
    <property type="project" value="UniProtKB-KW"/>
</dbReference>
<dbReference type="KEGG" id="mde:101887994"/>
<sequence>MADEENAADVTLTSVVNQTTPPNEIEASFLQYIEMENFKSYRGHVLVGPLKQFTAVIGPNGSGKSNFMDAISFVMGEKTTSLRVKRLNDLIHGSSIGRPVARSCYVTAKFIVNGDYQLDFQRAVIGGSSEYRINGNSVSSASYLARLEKMGINVKAKNFLVFQGAVENIAMKTPKERTALFEEISGSGLLKEDYNRLKQEMILAEEETQFTYQKKKGIAAERKEAKHEKMEADRYARLKNEYNEKKVEYQLFRLYHVEKDIQKLNDELEIKQKDVKEVESRKAAVDEVLKEKKKESGKFNRDLAKVDQEIREFETQMNKKHPLYIKAKEKVAHCQKKLKSLAKTLETAREADNAHQQDIRKLEKQLNEVEQLKKRFEDEIANESTRRGKSVHMEEGLVQEYDSLKQEAEATATKYRSQLDSVNREQKSDQDLLDGETNRRASVEEALKKLTLQREEAIKRRDKLMDHIKSSEAALEEQNRIKDELKRDVGSSKEKIAEIQSILEDVRDQLGDARSDKHEDARRKKKQEVVELFKKQVPGVYDRMINMCQPTHKRYNVAVTKVLGKFMEAIIVDTEKTARQCIQILKEQMLEVETFLPLDYLQVKPLKERLRNISEPRNVKLVFDVLKFEPKEIERAVLFATGNALVCETPEDAMKVAYELDRSRYDALALDGTFYQKSGLISGGSHDLARKAKRWDEKHMAQLKMQKEKLSEELKELVKKSRKQSELATVESQIKGLENRLKYSMVDLESSKKSIQQFDKQLQQVQSQLDAFGPKITEIERRMEKREEHIQEIKENMNNVEDKVFAAFCRRLGVKNIRQYEERELVMQQERARKRAEFEQQIDAINTQLDFEKQKDTRKNVDRWERSVQDEEDALEKLRAAEKRYLSEIDEDKEKMEKLKQLKAEKKQAVDDMEEEISKARKDVANLAKEIHNVGSMVSSIESKIETKKNERHNLLMQAKMDCIAIPLLRGSLDDCVGQGGEIDSNTPSTSANAVVDKETNIEVDYSSLPRDICKLKDDSSFKKMNETLQKDLQAKLDVLERIQTPNLKAVQKLDAVTEKVQLTNEEFETARRKAKKAKAAFERVKNERSERFIQCCNHISDAIDGIYKKLARNEAAQAYLGPDNPEEPYLDGINYNCVAPGKRFQPMSNLSGGEKTIAALALLFSIHNYQPAPFFVLDEIDAALDNTNIGKVASYIRDHTTNLQTIVISLKEEFYGHADALVGITPGDGDCLVSNVYMFDLTRFVDK</sequence>
<dbReference type="VEuPathDB" id="VectorBase:MDOMA2_006155"/>
<reference evidence="17" key="3">
    <citation type="submission" date="2025-04" db="UniProtKB">
        <authorList>
            <consortium name="RefSeq"/>
        </authorList>
    </citation>
    <scope>IDENTIFICATION</scope>
    <source>
        <strain evidence="17">Aabys</strain>
    </source>
</reference>
<feature type="coiled-coil region" evidence="11">
    <location>
        <begin position="1054"/>
        <end position="1088"/>
    </location>
</feature>
<feature type="coiled-coil region" evidence="11">
    <location>
        <begin position="700"/>
        <end position="930"/>
    </location>
</feature>
<dbReference type="SUPFAM" id="SSF52540">
    <property type="entry name" value="P-loop containing nucleoside triphosphate hydrolases"/>
    <property type="match status" value="1"/>
</dbReference>
<reference evidence="15" key="2">
    <citation type="submission" date="2020-05" db="UniProtKB">
        <authorList>
            <consortium name="EnsemblMetazoa"/>
        </authorList>
    </citation>
    <scope>IDENTIFICATION</scope>
    <source>
        <strain evidence="15">Aabys</strain>
    </source>
</reference>
<protein>
    <recommendedName>
        <fullName evidence="10">Structural maintenance of chromosomes protein</fullName>
    </recommendedName>
</protein>
<name>T1P898_MUSDO</name>
<evidence type="ECO:0000313" key="17">
    <source>
        <dbReference type="RefSeq" id="XP_005176442.1"/>
    </source>
</evidence>
<feature type="compositionally biased region" description="Basic and acidic residues" evidence="12">
    <location>
        <begin position="422"/>
        <end position="439"/>
    </location>
</feature>
<feature type="coiled-coil region" evidence="11">
    <location>
        <begin position="254"/>
        <end position="295"/>
    </location>
</feature>
<dbReference type="GO" id="GO:0007062">
    <property type="term" value="P:sister chromatid cohesion"/>
    <property type="evidence" value="ECO:0007669"/>
    <property type="project" value="InterPro"/>
</dbReference>
<keyword evidence="8 10" id="KW-0539">Nucleus</keyword>
<comment type="similarity">
    <text evidence="3">Belongs to the SMC family. SMC1 subfamily.</text>
</comment>
<dbReference type="GO" id="GO:0016887">
    <property type="term" value="F:ATP hydrolysis activity"/>
    <property type="evidence" value="ECO:0007669"/>
    <property type="project" value="InterPro"/>
</dbReference>
<feature type="region of interest" description="Disordered" evidence="12">
    <location>
        <begin position="415"/>
        <end position="439"/>
    </location>
</feature>
<evidence type="ECO:0000256" key="12">
    <source>
        <dbReference type="SAM" id="MobiDB-lite"/>
    </source>
</evidence>
<comment type="subcellular location">
    <subcellularLocation>
        <location evidence="2">Chromosome</location>
    </subcellularLocation>
    <subcellularLocation>
        <location evidence="1 10">Nucleus</location>
    </subcellularLocation>
</comment>
<dbReference type="SUPFAM" id="SSF75553">
    <property type="entry name" value="Smc hinge domain"/>
    <property type="match status" value="1"/>
</dbReference>
<proteinExistence type="evidence at transcript level"/>
<evidence type="ECO:0000256" key="6">
    <source>
        <dbReference type="ARBA" id="ARBA00022776"/>
    </source>
</evidence>